<dbReference type="NCBIfam" id="TIGR00176">
    <property type="entry name" value="mobB"/>
    <property type="match status" value="1"/>
</dbReference>
<dbReference type="InParanoid" id="D6Z519"/>
<evidence type="ECO:0000259" key="1">
    <source>
        <dbReference type="Pfam" id="PF03205"/>
    </source>
</evidence>
<dbReference type="PANTHER" id="PTHR40072:SF1">
    <property type="entry name" value="MOLYBDOPTERIN-GUANINE DINUCLEOTIDE BIOSYNTHESIS ADAPTER PROTEIN"/>
    <property type="match status" value="1"/>
</dbReference>
<dbReference type="KEGG" id="dak:DaAHT2_1966"/>
<dbReference type="OrthoDB" id="9786803at2"/>
<dbReference type="FunCoup" id="D6Z519">
    <property type="interactions" value="22"/>
</dbReference>
<dbReference type="GO" id="GO:0005525">
    <property type="term" value="F:GTP binding"/>
    <property type="evidence" value="ECO:0007669"/>
    <property type="project" value="InterPro"/>
</dbReference>
<dbReference type="RefSeq" id="WP_013164167.1">
    <property type="nucleotide sequence ID" value="NC_014216.1"/>
</dbReference>
<dbReference type="Gene3D" id="3.40.50.300">
    <property type="entry name" value="P-loop containing nucleotide triphosphate hydrolases"/>
    <property type="match status" value="1"/>
</dbReference>
<dbReference type="SUPFAM" id="SSF52540">
    <property type="entry name" value="P-loop containing nucleoside triphosphate hydrolases"/>
    <property type="match status" value="1"/>
</dbReference>
<sequence length="237" mass="25954">MTRIPVVAVVGMPDCGKTTLLEKLLPELKGRGLKVGTIKHHVHEFTMDTPGKDTWRHKQAGADAVVLASPTGIGLVRDTDRDLGVDELVTRYLNDADLVLAEGYKHTRLPKIEVYRAELHPSPLPGRDATWLAMVSADPPANLGLPSFAPDQIKELADFLEDHLRQAAKQATPTGRSYIHLEVDGQPVPLNRFAASLLRRGIKGMIASLRGCERPRKISLNITEGHNPDDHSGNHAD</sequence>
<dbReference type="Pfam" id="PF03205">
    <property type="entry name" value="MobB"/>
    <property type="match status" value="1"/>
</dbReference>
<keyword evidence="3" id="KW-1185">Reference proteome</keyword>
<accession>D6Z519</accession>
<evidence type="ECO:0000313" key="3">
    <source>
        <dbReference type="Proteomes" id="UP000001508"/>
    </source>
</evidence>
<dbReference type="HOGENOM" id="CLU_068199_0_2_7"/>
<gene>
    <name evidence="2" type="ordered locus">DaAHT2_1966</name>
</gene>
<proteinExistence type="predicted"/>
<dbReference type="InterPro" id="IPR004435">
    <property type="entry name" value="MobB_dom"/>
</dbReference>
<dbReference type="STRING" id="589865.DaAHT2_1966"/>
<dbReference type="EMBL" id="CP001940">
    <property type="protein sequence ID" value="ADH86644.1"/>
    <property type="molecule type" value="Genomic_DNA"/>
</dbReference>
<dbReference type="PANTHER" id="PTHR40072">
    <property type="entry name" value="MOLYBDOPTERIN-GUANINE DINUCLEOTIDE BIOSYNTHESIS ADAPTER PROTEIN-RELATED"/>
    <property type="match status" value="1"/>
</dbReference>
<dbReference type="AlphaFoldDB" id="D6Z519"/>
<dbReference type="InterPro" id="IPR027417">
    <property type="entry name" value="P-loop_NTPase"/>
</dbReference>
<protein>
    <submittedName>
        <fullName evidence="2">Molybdopterin-guanine dinucleotide biosynthesis protein B</fullName>
    </submittedName>
</protein>
<name>D6Z519_DESAT</name>
<evidence type="ECO:0000313" key="2">
    <source>
        <dbReference type="EMBL" id="ADH86644.1"/>
    </source>
</evidence>
<dbReference type="Proteomes" id="UP000001508">
    <property type="component" value="Chromosome"/>
</dbReference>
<dbReference type="InterPro" id="IPR052539">
    <property type="entry name" value="MGD_biosynthesis_adapter"/>
</dbReference>
<reference evidence="3" key="1">
    <citation type="submission" date="2010-02" db="EMBL/GenBank/DDBJ databases">
        <title>Complete sequence of Desulfurivibrio alkaliphilus AHT2.</title>
        <authorList>
            <consortium name="US DOE Joint Genome Institute"/>
            <person name="Pitluck S."/>
            <person name="Chertkov O."/>
            <person name="Detter J.C."/>
            <person name="Han C."/>
            <person name="Tapia R."/>
            <person name="Larimer F."/>
            <person name="Land M."/>
            <person name="Hauser L."/>
            <person name="Kyrpides N."/>
            <person name="Mikhailova N."/>
            <person name="Sorokin D.Y."/>
            <person name="Muyzer G."/>
            <person name="Woyke T."/>
        </authorList>
    </citation>
    <scope>NUCLEOTIDE SEQUENCE [LARGE SCALE GENOMIC DNA]</scope>
    <source>
        <strain evidence="3">DSM 19089 / UNIQEM U267 / AHT2</strain>
    </source>
</reference>
<dbReference type="eggNOG" id="COG1763">
    <property type="taxonomic scope" value="Bacteria"/>
</dbReference>
<dbReference type="GO" id="GO:0006777">
    <property type="term" value="P:Mo-molybdopterin cofactor biosynthetic process"/>
    <property type="evidence" value="ECO:0007669"/>
    <property type="project" value="InterPro"/>
</dbReference>
<dbReference type="CDD" id="cd03116">
    <property type="entry name" value="MobB"/>
    <property type="match status" value="1"/>
</dbReference>
<organism evidence="2 3">
    <name type="scientific">Desulfurivibrio alkaliphilus (strain DSM 19089 / UNIQEM U267 / AHT2)</name>
    <dbReference type="NCBI Taxonomy" id="589865"/>
    <lineage>
        <taxon>Bacteria</taxon>
        <taxon>Pseudomonadati</taxon>
        <taxon>Thermodesulfobacteriota</taxon>
        <taxon>Desulfobulbia</taxon>
        <taxon>Desulfobulbales</taxon>
        <taxon>Desulfobulbaceae</taxon>
        <taxon>Desulfurivibrio</taxon>
    </lineage>
</organism>
<feature type="domain" description="Molybdopterin-guanine dinucleotide biosynthesis protein B (MobB)" evidence="1">
    <location>
        <begin position="6"/>
        <end position="136"/>
    </location>
</feature>